<gene>
    <name evidence="4" type="ORF">PCON_04211</name>
</gene>
<dbReference type="GO" id="GO:0045116">
    <property type="term" value="P:protein neddylation"/>
    <property type="evidence" value="ECO:0007669"/>
    <property type="project" value="TreeGrafter"/>
</dbReference>
<dbReference type="STRING" id="1076935.U4LSS9"/>
<proteinExistence type="predicted"/>
<evidence type="ECO:0000313" key="4">
    <source>
        <dbReference type="EMBL" id="CCX34704.1"/>
    </source>
</evidence>
<dbReference type="SUPFAM" id="SSF46934">
    <property type="entry name" value="UBA-like"/>
    <property type="match status" value="1"/>
</dbReference>
<dbReference type="FunFam" id="1.10.238.200:FF:000003">
    <property type="entry name" value="DCN1-like protein 3"/>
    <property type="match status" value="1"/>
</dbReference>
<protein>
    <recommendedName>
        <fullName evidence="2">Defective in cullin neddylation protein</fullName>
    </recommendedName>
</protein>
<keyword evidence="5" id="KW-1185">Reference proteome</keyword>
<dbReference type="Gene3D" id="1.10.238.10">
    <property type="entry name" value="EF-hand"/>
    <property type="match status" value="1"/>
</dbReference>
<dbReference type="GO" id="GO:0000151">
    <property type="term" value="C:ubiquitin ligase complex"/>
    <property type="evidence" value="ECO:0007669"/>
    <property type="project" value="TreeGrafter"/>
</dbReference>
<dbReference type="InterPro" id="IPR005176">
    <property type="entry name" value="PONY_dom"/>
</dbReference>
<dbReference type="PROSITE" id="PS51229">
    <property type="entry name" value="DCUN1"/>
    <property type="match status" value="1"/>
</dbReference>
<comment type="function">
    <text evidence="2">Neddylation of cullins play an essential role in the regulation of SCF-type complexes activity.</text>
</comment>
<dbReference type="Gene3D" id="1.10.8.10">
    <property type="entry name" value="DNA helicase RuvA subunit, C-terminal domain"/>
    <property type="match status" value="1"/>
</dbReference>
<evidence type="ECO:0000256" key="1">
    <source>
        <dbReference type="ARBA" id="ARBA00022786"/>
    </source>
</evidence>
<dbReference type="InterPro" id="IPR009060">
    <property type="entry name" value="UBA-like_sf"/>
</dbReference>
<evidence type="ECO:0000256" key="2">
    <source>
        <dbReference type="RuleBase" id="RU410713"/>
    </source>
</evidence>
<dbReference type="Proteomes" id="UP000018144">
    <property type="component" value="Unassembled WGS sequence"/>
</dbReference>
<dbReference type="EMBL" id="HF936612">
    <property type="protein sequence ID" value="CCX34704.1"/>
    <property type="molecule type" value="Genomic_DNA"/>
</dbReference>
<dbReference type="GO" id="GO:0031624">
    <property type="term" value="F:ubiquitin conjugating enzyme binding"/>
    <property type="evidence" value="ECO:0007669"/>
    <property type="project" value="TreeGrafter"/>
</dbReference>
<dbReference type="Pfam" id="PF14555">
    <property type="entry name" value="UBA_4"/>
    <property type="match status" value="1"/>
</dbReference>
<sequence>MSYNSQLRSAILQFSRVTASNERTAIGYLKSSNWNVEAAANLYFSSNNGSRSRASSDKTELESLFEQFRDSSDQPNTMTTEGAIRFMEEIGVELDEATVLVIAELLQAPVIGVFEKDKFVEGWSSINAMNLETIRSKIPILRSNLDNDTDFKKVYKYTFNLALPPGQRSLPLEIAIYYWCLLLKDRFKDHIDDWISFLENKDRNSITRDTWNCMYEFVQLAKNDPGLASYDVDGAWPSILDDFVRHQRSKA</sequence>
<name>U4LSS9_PYROM</name>
<dbReference type="InterPro" id="IPR014764">
    <property type="entry name" value="DCN-prot"/>
</dbReference>
<dbReference type="InterPro" id="IPR042460">
    <property type="entry name" value="DCN1-like_PONY"/>
</dbReference>
<dbReference type="AlphaFoldDB" id="U4LSS9"/>
<dbReference type="OrthoDB" id="27198at2759"/>
<dbReference type="Gene3D" id="1.10.238.200">
    <property type="entry name" value="Cullin, PONY binding domain"/>
    <property type="match status" value="1"/>
</dbReference>
<organism evidence="4 5">
    <name type="scientific">Pyronema omphalodes (strain CBS 100304)</name>
    <name type="common">Pyronema confluens</name>
    <dbReference type="NCBI Taxonomy" id="1076935"/>
    <lineage>
        <taxon>Eukaryota</taxon>
        <taxon>Fungi</taxon>
        <taxon>Dikarya</taxon>
        <taxon>Ascomycota</taxon>
        <taxon>Pezizomycotina</taxon>
        <taxon>Pezizomycetes</taxon>
        <taxon>Pezizales</taxon>
        <taxon>Pyronemataceae</taxon>
        <taxon>Pyronema</taxon>
    </lineage>
</organism>
<dbReference type="GO" id="GO:0032182">
    <property type="term" value="F:ubiquitin-like protein binding"/>
    <property type="evidence" value="ECO:0007669"/>
    <property type="project" value="TreeGrafter"/>
</dbReference>
<keyword evidence="1" id="KW-0833">Ubl conjugation pathway</keyword>
<dbReference type="GO" id="GO:0097602">
    <property type="term" value="F:cullin family protein binding"/>
    <property type="evidence" value="ECO:0007669"/>
    <property type="project" value="TreeGrafter"/>
</dbReference>
<dbReference type="GO" id="GO:0005886">
    <property type="term" value="C:plasma membrane"/>
    <property type="evidence" value="ECO:0007669"/>
    <property type="project" value="UniProtKB-ARBA"/>
</dbReference>
<dbReference type="eggNOG" id="KOG3077">
    <property type="taxonomic scope" value="Eukaryota"/>
</dbReference>
<evidence type="ECO:0000259" key="3">
    <source>
        <dbReference type="PROSITE" id="PS51229"/>
    </source>
</evidence>
<dbReference type="Pfam" id="PF03556">
    <property type="entry name" value="Cullin_binding"/>
    <property type="match status" value="1"/>
</dbReference>
<feature type="domain" description="DCUN1" evidence="3">
    <location>
        <begin position="56"/>
        <end position="248"/>
    </location>
</feature>
<accession>U4LSS9</accession>
<evidence type="ECO:0000313" key="5">
    <source>
        <dbReference type="Proteomes" id="UP000018144"/>
    </source>
</evidence>
<dbReference type="PANTHER" id="PTHR12281">
    <property type="entry name" value="RP42 RELATED"/>
    <property type="match status" value="1"/>
</dbReference>
<reference evidence="4 5" key="1">
    <citation type="journal article" date="2013" name="PLoS Genet.">
        <title>The genome and development-dependent transcriptomes of Pyronema confluens: a window into fungal evolution.</title>
        <authorList>
            <person name="Traeger S."/>
            <person name="Altegoer F."/>
            <person name="Freitag M."/>
            <person name="Gabaldon T."/>
            <person name="Kempken F."/>
            <person name="Kumar A."/>
            <person name="Marcet-Houben M."/>
            <person name="Poggeler S."/>
            <person name="Stajich J.E."/>
            <person name="Nowrousian M."/>
        </authorList>
    </citation>
    <scope>NUCLEOTIDE SEQUENCE [LARGE SCALE GENOMIC DNA]</scope>
    <source>
        <strain evidence="5">CBS 100304</strain>
        <tissue evidence="4">Vegetative mycelium</tissue>
    </source>
</reference>
<dbReference type="OMA" id="LWCKFLQ"/>
<dbReference type="PANTHER" id="PTHR12281:SF31">
    <property type="entry name" value="DCN1-LIKE PROTEIN 3"/>
    <property type="match status" value="1"/>
</dbReference>